<organism evidence="2 3">
    <name type="scientific">Henningerozyma blattae (strain ATCC 34711 / CBS 6284 / DSM 70876 / NBRC 10599 / NRRL Y-10934 / UCD 77-7)</name>
    <name type="common">Yeast</name>
    <name type="synonym">Tetrapisispora blattae</name>
    <dbReference type="NCBI Taxonomy" id="1071380"/>
    <lineage>
        <taxon>Eukaryota</taxon>
        <taxon>Fungi</taxon>
        <taxon>Dikarya</taxon>
        <taxon>Ascomycota</taxon>
        <taxon>Saccharomycotina</taxon>
        <taxon>Saccharomycetes</taxon>
        <taxon>Saccharomycetales</taxon>
        <taxon>Saccharomycetaceae</taxon>
        <taxon>Henningerozyma</taxon>
    </lineage>
</organism>
<dbReference type="RefSeq" id="XP_004180468.1">
    <property type="nucleotide sequence ID" value="XM_004180420.1"/>
</dbReference>
<protein>
    <recommendedName>
        <fullName evidence="1">Reverse transcriptase Ty1/copia-type domain-containing protein</fullName>
    </recommendedName>
</protein>
<dbReference type="STRING" id="1071380.I2H3J7"/>
<dbReference type="HOGENOM" id="CLU_580296_0_0_1"/>
<reference evidence="2 3" key="1">
    <citation type="journal article" date="2011" name="Proc. Natl. Acad. Sci. U.S.A.">
        <title>Evolutionary erosion of yeast sex chromosomes by mating-type switching accidents.</title>
        <authorList>
            <person name="Gordon J.L."/>
            <person name="Armisen D."/>
            <person name="Proux-Wera E."/>
            <person name="Oheigeartaigh S.S."/>
            <person name="Byrne K.P."/>
            <person name="Wolfe K.H."/>
        </authorList>
    </citation>
    <scope>NUCLEOTIDE SEQUENCE [LARGE SCALE GENOMIC DNA]</scope>
    <source>
        <strain evidence="3">ATCC 34711 / CBS 6284 / DSM 70876 / NBRC 10599 / NRRL Y-10934 / UCD 77-7</strain>
    </source>
</reference>
<evidence type="ECO:0000259" key="1">
    <source>
        <dbReference type="Pfam" id="PF07727"/>
    </source>
</evidence>
<proteinExistence type="predicted"/>
<dbReference type="PANTHER" id="PTHR11439:SF498">
    <property type="entry name" value="DNAK FAMILY PROTEIN"/>
    <property type="match status" value="1"/>
</dbReference>
<sequence length="471" mass="54591">MMTNIAKLHVKDTSKDTTYIRPFSTKFDYDLFRSFLALSAKLGFHINHLQFTDPCHDAVLRSTDEIYVKQPPLFNSSTYPNHVWKLKKPIPGLRIIPLRWAETIKETLIYLGFKEATATRFFFKHIPNDIILAFPYGENVLFASSETSILTELKKKLKKRFSYKDQGELKKIFDLNIMNKPKHYISITCDDYVSTLIEHFDMTVEKPILKPLPSKFDFTDNSSPYLEKNTEYHIVLGYLTHISDIARPDILSYVNLLSKYAKKPRAIHFNATLQLLGYVFTTRNLSIRYTYKSPDTIKLYSSGSEILALNKTSFTYSNMILLGDSPISWYSKQISVFKCTSLPDAEIFAAGVAVREVDWLDYLIEEINYHSLGLMKKVSIMTNKPELRFKESNSYETFSYKVKVRYAIVQEALILKTIILINIPDSEHIAKILTDVIPYKKFLTLRKKILVKDSQNRPLYFMEDLSSEGLN</sequence>
<gene>
    <name evidence="2" type="primary">TBLA0D04530</name>
    <name evidence="2" type="ORF">TBLA_0D04530</name>
</gene>
<dbReference type="EMBL" id="HE806319">
    <property type="protein sequence ID" value="CCH60949.1"/>
    <property type="molecule type" value="Genomic_DNA"/>
</dbReference>
<dbReference type="Pfam" id="PF07727">
    <property type="entry name" value="RVT_2"/>
    <property type="match status" value="1"/>
</dbReference>
<dbReference type="AlphaFoldDB" id="I2H3J7"/>
<evidence type="ECO:0000313" key="2">
    <source>
        <dbReference type="EMBL" id="CCH60949.1"/>
    </source>
</evidence>
<dbReference type="OMA" id="HYISITC"/>
<evidence type="ECO:0000313" key="3">
    <source>
        <dbReference type="Proteomes" id="UP000002866"/>
    </source>
</evidence>
<dbReference type="OrthoDB" id="4501190at2759"/>
<dbReference type="InParanoid" id="I2H3J7"/>
<dbReference type="PANTHER" id="PTHR11439">
    <property type="entry name" value="GAG-POL-RELATED RETROTRANSPOSON"/>
    <property type="match status" value="1"/>
</dbReference>
<dbReference type="Proteomes" id="UP000002866">
    <property type="component" value="Chromosome 4"/>
</dbReference>
<feature type="domain" description="Reverse transcriptase Ty1/copia-type" evidence="1">
    <location>
        <begin position="18"/>
        <end position="211"/>
    </location>
</feature>
<dbReference type="GeneID" id="14495985"/>
<keyword evidence="3" id="KW-1185">Reference proteome</keyword>
<dbReference type="KEGG" id="tbl:TBLA_0D04530"/>
<accession>I2H3J7</accession>
<dbReference type="InterPro" id="IPR013103">
    <property type="entry name" value="RVT_2"/>
</dbReference>
<name>I2H3J7_HENB6</name>
<dbReference type="eggNOG" id="KOG0017">
    <property type="taxonomic scope" value="Eukaryota"/>
</dbReference>